<sequence>MFIKKEDGQAMVEFALVLPILIFLIAGIIDFGWIFGNQILADNACREAARYNAIHYNIDKMTIVNATIKAEEIINNRAPTLKSNNVNVSKSNESITVYLESDIFVITPFLSAIVGDTFTLESTCIMKLEY</sequence>
<gene>
    <name evidence="3" type="ORF">J2Z76_000669</name>
</gene>
<dbReference type="EMBL" id="JAGGKS010000002">
    <property type="protein sequence ID" value="MBP1924812.1"/>
    <property type="molecule type" value="Genomic_DNA"/>
</dbReference>
<dbReference type="InterPro" id="IPR012495">
    <property type="entry name" value="TadE-like_dom"/>
</dbReference>
<feature type="domain" description="TadE-like" evidence="2">
    <location>
        <begin position="8"/>
        <end position="50"/>
    </location>
</feature>
<protein>
    <submittedName>
        <fullName evidence="3">Flp pilus assembly protein TadG</fullName>
    </submittedName>
</protein>
<feature type="transmembrane region" description="Helical" evidence="1">
    <location>
        <begin position="12"/>
        <end position="35"/>
    </location>
</feature>
<name>A0ABS4GAV8_9FIRM</name>
<reference evidence="3 4" key="1">
    <citation type="submission" date="2021-03" db="EMBL/GenBank/DDBJ databases">
        <title>Genomic Encyclopedia of Type Strains, Phase IV (KMG-IV): sequencing the most valuable type-strain genomes for metagenomic binning, comparative biology and taxonomic classification.</title>
        <authorList>
            <person name="Goeker M."/>
        </authorList>
    </citation>
    <scope>NUCLEOTIDE SEQUENCE [LARGE SCALE GENOMIC DNA]</scope>
    <source>
        <strain evidence="3 4">DSM 24004</strain>
    </source>
</reference>
<keyword evidence="4" id="KW-1185">Reference proteome</keyword>
<keyword evidence="1" id="KW-0812">Transmembrane</keyword>
<dbReference type="Pfam" id="PF07811">
    <property type="entry name" value="TadE"/>
    <property type="match status" value="1"/>
</dbReference>
<evidence type="ECO:0000313" key="4">
    <source>
        <dbReference type="Proteomes" id="UP001519342"/>
    </source>
</evidence>
<dbReference type="Proteomes" id="UP001519342">
    <property type="component" value="Unassembled WGS sequence"/>
</dbReference>
<organism evidence="3 4">
    <name type="scientific">Sedimentibacter acidaminivorans</name>
    <dbReference type="NCBI Taxonomy" id="913099"/>
    <lineage>
        <taxon>Bacteria</taxon>
        <taxon>Bacillati</taxon>
        <taxon>Bacillota</taxon>
        <taxon>Tissierellia</taxon>
        <taxon>Sedimentibacter</taxon>
    </lineage>
</organism>
<comment type="caution">
    <text evidence="3">The sequence shown here is derived from an EMBL/GenBank/DDBJ whole genome shotgun (WGS) entry which is preliminary data.</text>
</comment>
<evidence type="ECO:0000259" key="2">
    <source>
        <dbReference type="Pfam" id="PF07811"/>
    </source>
</evidence>
<dbReference type="RefSeq" id="WP_209510577.1">
    <property type="nucleotide sequence ID" value="NZ_JAGGKS010000002.1"/>
</dbReference>
<evidence type="ECO:0000256" key="1">
    <source>
        <dbReference type="SAM" id="Phobius"/>
    </source>
</evidence>
<evidence type="ECO:0000313" key="3">
    <source>
        <dbReference type="EMBL" id="MBP1924812.1"/>
    </source>
</evidence>
<keyword evidence="1" id="KW-0472">Membrane</keyword>
<accession>A0ABS4GAV8</accession>
<keyword evidence="1" id="KW-1133">Transmembrane helix</keyword>
<proteinExistence type="predicted"/>